<sequence length="138" mass="15261">TPAPATLSPETDHHHPPPATTKPHTMTIACLQETITPADLNILSLLTKTPQGKFNDRRPRLDPLILETAALSSPAQTRNHYLHSYHAQHQPQQKQHHQAESDLDSTSTCSTFSRSPSSSPGSSPDRRHHRSTLANCIR</sequence>
<gene>
    <name evidence="2" type="ORF">PTTG_26159</name>
</gene>
<reference evidence="2" key="2">
    <citation type="submission" date="2016-05" db="EMBL/GenBank/DDBJ databases">
        <title>Comparative analysis highlights variable genome content of wheat rusts and divergence of the mating loci.</title>
        <authorList>
            <person name="Cuomo C.A."/>
            <person name="Bakkeren G."/>
            <person name="Szabo L."/>
            <person name="Khalil H."/>
            <person name="Joly D."/>
            <person name="Goldberg J."/>
            <person name="Young S."/>
            <person name="Zeng Q."/>
            <person name="Fellers J."/>
        </authorList>
    </citation>
    <scope>NUCLEOTIDE SEQUENCE [LARGE SCALE GENOMIC DNA]</scope>
    <source>
        <strain evidence="2">1-1 BBBD Race 1</strain>
    </source>
</reference>
<feature type="region of interest" description="Disordered" evidence="1">
    <location>
        <begin position="72"/>
        <end position="138"/>
    </location>
</feature>
<keyword evidence="4" id="KW-1185">Reference proteome</keyword>
<dbReference type="AlphaFoldDB" id="A0A180GYR0"/>
<reference evidence="3" key="4">
    <citation type="submission" date="2025-05" db="UniProtKB">
        <authorList>
            <consortium name="EnsemblFungi"/>
        </authorList>
    </citation>
    <scope>IDENTIFICATION</scope>
    <source>
        <strain evidence="3">isolate 1-1 / race 1 (BBBD)</strain>
    </source>
</reference>
<feature type="non-terminal residue" evidence="2">
    <location>
        <position position="138"/>
    </location>
</feature>
<dbReference type="Proteomes" id="UP000005240">
    <property type="component" value="Unassembled WGS sequence"/>
</dbReference>
<feature type="compositionally biased region" description="Low complexity" evidence="1">
    <location>
        <begin position="105"/>
        <end position="123"/>
    </location>
</feature>
<evidence type="ECO:0000256" key="1">
    <source>
        <dbReference type="SAM" id="MobiDB-lite"/>
    </source>
</evidence>
<feature type="non-terminal residue" evidence="2">
    <location>
        <position position="1"/>
    </location>
</feature>
<accession>A0A180GYR0</accession>
<reference evidence="3 4" key="3">
    <citation type="journal article" date="2017" name="G3 (Bethesda)">
        <title>Comparative analysis highlights variable genome content of wheat rusts and divergence of the mating loci.</title>
        <authorList>
            <person name="Cuomo C.A."/>
            <person name="Bakkeren G."/>
            <person name="Khalil H.B."/>
            <person name="Panwar V."/>
            <person name="Joly D."/>
            <person name="Linning R."/>
            <person name="Sakthikumar S."/>
            <person name="Song X."/>
            <person name="Adiconis X."/>
            <person name="Fan L."/>
            <person name="Goldberg J.M."/>
            <person name="Levin J.Z."/>
            <person name="Young S."/>
            <person name="Zeng Q."/>
            <person name="Anikster Y."/>
            <person name="Bruce M."/>
            <person name="Wang M."/>
            <person name="Yin C."/>
            <person name="McCallum B."/>
            <person name="Szabo L.J."/>
            <person name="Hulbert S."/>
            <person name="Chen X."/>
            <person name="Fellers J.P."/>
        </authorList>
    </citation>
    <scope>NUCLEOTIDE SEQUENCE</scope>
    <source>
        <strain evidence="4">Isolate 1-1 / race 1 (BBBD)</strain>
        <strain evidence="3">isolate 1-1 / race 1 (BBBD)</strain>
    </source>
</reference>
<dbReference type="VEuPathDB" id="FungiDB:PTTG_26159"/>
<protein>
    <submittedName>
        <fullName evidence="2 3">Uncharacterized protein</fullName>
    </submittedName>
</protein>
<dbReference type="EMBL" id="ADAS02000015">
    <property type="protein sequence ID" value="OAV97153.1"/>
    <property type="molecule type" value="Genomic_DNA"/>
</dbReference>
<feature type="region of interest" description="Disordered" evidence="1">
    <location>
        <begin position="1"/>
        <end position="23"/>
    </location>
</feature>
<name>A0A180GYR0_PUCT1</name>
<evidence type="ECO:0000313" key="4">
    <source>
        <dbReference type="Proteomes" id="UP000005240"/>
    </source>
</evidence>
<evidence type="ECO:0000313" key="2">
    <source>
        <dbReference type="EMBL" id="OAV97153.1"/>
    </source>
</evidence>
<dbReference type="EnsemblFungi" id="PTTG_26159-t43_1">
    <property type="protein sequence ID" value="PTTG_26159-t43_1-p1"/>
    <property type="gene ID" value="PTTG_26159"/>
</dbReference>
<reference evidence="2" key="1">
    <citation type="submission" date="2009-11" db="EMBL/GenBank/DDBJ databases">
        <authorList>
            <consortium name="The Broad Institute Genome Sequencing Platform"/>
            <person name="Ward D."/>
            <person name="Feldgarden M."/>
            <person name="Earl A."/>
            <person name="Young S.K."/>
            <person name="Zeng Q."/>
            <person name="Koehrsen M."/>
            <person name="Alvarado L."/>
            <person name="Berlin A."/>
            <person name="Bochicchio J."/>
            <person name="Borenstein D."/>
            <person name="Chapman S.B."/>
            <person name="Chen Z."/>
            <person name="Engels R."/>
            <person name="Freedman E."/>
            <person name="Gellesch M."/>
            <person name="Goldberg J."/>
            <person name="Griggs A."/>
            <person name="Gujja S."/>
            <person name="Heilman E."/>
            <person name="Heiman D."/>
            <person name="Hepburn T."/>
            <person name="Howarth C."/>
            <person name="Jen D."/>
            <person name="Larson L."/>
            <person name="Lewis B."/>
            <person name="Mehta T."/>
            <person name="Park D."/>
            <person name="Pearson M."/>
            <person name="Roberts A."/>
            <person name="Saif S."/>
            <person name="Shea T."/>
            <person name="Shenoy N."/>
            <person name="Sisk P."/>
            <person name="Stolte C."/>
            <person name="Sykes S."/>
            <person name="Thomson T."/>
            <person name="Walk T."/>
            <person name="White J."/>
            <person name="Yandava C."/>
            <person name="Izard J."/>
            <person name="Baranova O.V."/>
            <person name="Blanton J.M."/>
            <person name="Tanner A.C."/>
            <person name="Dewhirst F.E."/>
            <person name="Haas B."/>
            <person name="Nusbaum C."/>
            <person name="Birren B."/>
        </authorList>
    </citation>
    <scope>NUCLEOTIDE SEQUENCE [LARGE SCALE GENOMIC DNA]</scope>
    <source>
        <strain evidence="2">1-1 BBBD Race 1</strain>
    </source>
</reference>
<evidence type="ECO:0000313" key="3">
    <source>
        <dbReference type="EnsemblFungi" id="PTTG_26159-t43_1-p1"/>
    </source>
</evidence>
<organism evidence="2">
    <name type="scientific">Puccinia triticina (isolate 1-1 / race 1 (BBBD))</name>
    <name type="common">Brown leaf rust fungus</name>
    <dbReference type="NCBI Taxonomy" id="630390"/>
    <lineage>
        <taxon>Eukaryota</taxon>
        <taxon>Fungi</taxon>
        <taxon>Dikarya</taxon>
        <taxon>Basidiomycota</taxon>
        <taxon>Pucciniomycotina</taxon>
        <taxon>Pucciniomycetes</taxon>
        <taxon>Pucciniales</taxon>
        <taxon>Pucciniaceae</taxon>
        <taxon>Puccinia</taxon>
    </lineage>
</organism>
<proteinExistence type="predicted"/>